<evidence type="ECO:0000256" key="3">
    <source>
        <dbReference type="ARBA" id="ARBA00023295"/>
    </source>
</evidence>
<dbReference type="InterPro" id="IPR011050">
    <property type="entry name" value="Pectin_lyase_fold/virulence"/>
</dbReference>
<feature type="chain" id="PRO_5046658913" evidence="5">
    <location>
        <begin position="24"/>
        <end position="774"/>
    </location>
</feature>
<dbReference type="Proteomes" id="UP000613030">
    <property type="component" value="Unassembled WGS sequence"/>
</dbReference>
<dbReference type="InterPro" id="IPR051801">
    <property type="entry name" value="GH28_Enzymes"/>
</dbReference>
<comment type="caution">
    <text evidence="7">The sequence shown here is derived from an EMBL/GenBank/DDBJ whole genome shotgun (WGS) entry which is preliminary data.</text>
</comment>
<dbReference type="CDD" id="cd01821">
    <property type="entry name" value="Rhamnogalacturan_acetylesterase_like"/>
    <property type="match status" value="1"/>
</dbReference>
<dbReference type="SUPFAM" id="SSF52266">
    <property type="entry name" value="SGNH hydrolase"/>
    <property type="match status" value="1"/>
</dbReference>
<dbReference type="RefSeq" id="WP_202008344.1">
    <property type="nucleotide sequence ID" value="NZ_JAERRB010000002.1"/>
</dbReference>
<evidence type="ECO:0000313" key="8">
    <source>
        <dbReference type="Proteomes" id="UP000613030"/>
    </source>
</evidence>
<dbReference type="PANTHER" id="PTHR31339:SF9">
    <property type="entry name" value="PLASMIN AND FIBRONECTIN-BINDING PROTEIN A"/>
    <property type="match status" value="1"/>
</dbReference>
<dbReference type="InterPro" id="IPR000743">
    <property type="entry name" value="Glyco_hydro_28"/>
</dbReference>
<dbReference type="InterPro" id="IPR006626">
    <property type="entry name" value="PbH1"/>
</dbReference>
<evidence type="ECO:0000256" key="1">
    <source>
        <dbReference type="ARBA" id="ARBA00008834"/>
    </source>
</evidence>
<dbReference type="InterPro" id="IPR036514">
    <property type="entry name" value="SGNH_hydro_sf"/>
</dbReference>
<name>A0ABS1KQL2_9BACT</name>
<dbReference type="Gene3D" id="3.40.50.1110">
    <property type="entry name" value="SGNH hydrolase"/>
    <property type="match status" value="1"/>
</dbReference>
<dbReference type="PANTHER" id="PTHR31339">
    <property type="entry name" value="PECTIN LYASE-RELATED"/>
    <property type="match status" value="1"/>
</dbReference>
<dbReference type="Pfam" id="PF13472">
    <property type="entry name" value="Lipase_GDSL_2"/>
    <property type="match status" value="1"/>
</dbReference>
<evidence type="ECO:0000256" key="5">
    <source>
        <dbReference type="SAM" id="SignalP"/>
    </source>
</evidence>
<keyword evidence="5" id="KW-0732">Signal</keyword>
<evidence type="ECO:0000256" key="4">
    <source>
        <dbReference type="RuleBase" id="RU361169"/>
    </source>
</evidence>
<accession>A0ABS1KQL2</accession>
<proteinExistence type="inferred from homology"/>
<keyword evidence="3 4" id="KW-0326">Glycosidase</keyword>
<dbReference type="EMBL" id="JAERRB010000002">
    <property type="protein sequence ID" value="MBL0740977.1"/>
    <property type="molecule type" value="Genomic_DNA"/>
</dbReference>
<dbReference type="InterPro" id="IPR012334">
    <property type="entry name" value="Pectin_lyas_fold"/>
</dbReference>
<feature type="signal peptide" evidence="5">
    <location>
        <begin position="1"/>
        <end position="23"/>
    </location>
</feature>
<dbReference type="Gene3D" id="2.160.20.10">
    <property type="entry name" value="Single-stranded right-handed beta-helix, Pectin lyase-like"/>
    <property type="match status" value="1"/>
</dbReference>
<dbReference type="Pfam" id="PF00295">
    <property type="entry name" value="Glyco_hydro_28"/>
    <property type="match status" value="1"/>
</dbReference>
<evidence type="ECO:0000313" key="7">
    <source>
        <dbReference type="EMBL" id="MBL0740977.1"/>
    </source>
</evidence>
<evidence type="ECO:0000259" key="6">
    <source>
        <dbReference type="Pfam" id="PF13472"/>
    </source>
</evidence>
<protein>
    <submittedName>
        <fullName evidence="7">Right-handed parallel beta-helix repeat-containing protein</fullName>
    </submittedName>
</protein>
<dbReference type="PROSITE" id="PS00502">
    <property type="entry name" value="POLYGALACTURONASE"/>
    <property type="match status" value="1"/>
</dbReference>
<gene>
    <name evidence="7" type="ORF">JI741_07080</name>
</gene>
<keyword evidence="8" id="KW-1185">Reference proteome</keyword>
<keyword evidence="2 4" id="KW-0378">Hydrolase</keyword>
<evidence type="ECO:0000256" key="2">
    <source>
        <dbReference type="ARBA" id="ARBA00022801"/>
    </source>
</evidence>
<dbReference type="InterPro" id="IPR037459">
    <property type="entry name" value="RhgT-like"/>
</dbReference>
<reference evidence="7 8" key="1">
    <citation type="submission" date="2021-01" db="EMBL/GenBank/DDBJ databases">
        <title>Chryseolinea sp. Jin1 Genome sequencing and assembly.</title>
        <authorList>
            <person name="Kim I."/>
        </authorList>
    </citation>
    <scope>NUCLEOTIDE SEQUENCE [LARGE SCALE GENOMIC DNA]</scope>
    <source>
        <strain evidence="7 8">Jin1</strain>
    </source>
</reference>
<organism evidence="7 8">
    <name type="scientific">Chryseolinea lacunae</name>
    <dbReference type="NCBI Taxonomy" id="2801331"/>
    <lineage>
        <taxon>Bacteria</taxon>
        <taxon>Pseudomonadati</taxon>
        <taxon>Bacteroidota</taxon>
        <taxon>Cytophagia</taxon>
        <taxon>Cytophagales</taxon>
        <taxon>Fulvivirgaceae</taxon>
        <taxon>Chryseolinea</taxon>
    </lineage>
</organism>
<sequence>MKRTKTTLVLVLTLCLFSFATLAPKPRIFLVGDSTLADKKPEVAPETGWGTVFKSYINLEVRNHAVNGRSTRSFRTLGHWKTVAEQLQPGDWVFIQFGHNDSKESDTSRYAAADTDYRKNLTRYVQEIRAKGAKPVLITPVMRRKFDASGNFVDQHGDYPRVVKEVAKSLQVPVIDLHAKSKTILVAQGVEDSKQLFLNLDKHVWKGHAEGKDDNTHFTPYGAALMAKAVAEEIRDLKLELAGNLTTLPVGKYVYELPHIAEVSFRKDTFNITAFGAKPDGITLNSKNIQSAIDSCHRAGGGTVVIPAGLWLTGPLTLRSHVNLHVATDAVLQFSSNTNDYALLKTNWEGVEAIRAQSPIYAEDAVNIAITGGGTLDGAGQVWRPVKKSKLTPPEWEQRVASGGVLNDNKDTWYPTERALLGSKAKRPGVIAEGYDLEKAAAIKEFLRPNMVSLVRCKRVLLEGVTFQNSPAWCLHPLLTQHLVLRNLTVRNPWNAQNGDGVDIESCRNVLVENSTFDVGDDGICIKSGRDEEGRKRGVPTEDVVVRHCTVFHGHGGFVVGSEMSGGARNIFVSDCNFLGTDVGLRFKTTRGRGGIVEKIYVDNIRMTNIGGAAILFDMYYMAKDPLAVFSGEDKPSIEFQPVNEGTPQFRDITIRGVACKGAETAIFVRGLPEMNIARIALEDIVVESKHGLVCTEGDAVSLKNATLYCDDEIVVDLQDSKNVVLDNVHYKPGKTFLSVKGGRSKDVRLLNATVATNEIKLGPGLSDKIIKRK</sequence>
<dbReference type="SUPFAM" id="SSF51126">
    <property type="entry name" value="Pectin lyase-like"/>
    <property type="match status" value="1"/>
</dbReference>
<feature type="domain" description="SGNH hydrolase-type esterase" evidence="6">
    <location>
        <begin position="31"/>
        <end position="194"/>
    </location>
</feature>
<dbReference type="SMART" id="SM00710">
    <property type="entry name" value="PbH1"/>
    <property type="match status" value="6"/>
</dbReference>
<comment type="similarity">
    <text evidence="1 4">Belongs to the glycosyl hydrolase 28 family.</text>
</comment>
<dbReference type="InterPro" id="IPR013830">
    <property type="entry name" value="SGNH_hydro"/>
</dbReference>